<dbReference type="OrthoDB" id="503431at2"/>
<dbReference type="Pfam" id="PF22617">
    <property type="entry name" value="HCS_D2"/>
    <property type="match status" value="1"/>
</dbReference>
<dbReference type="Proteomes" id="UP000176244">
    <property type="component" value="Unassembled WGS sequence"/>
</dbReference>
<accession>A0A1F2PLD9</accession>
<sequence>MVTIIDRTLTTFNTSGMTSQDLNHFCDLLFTCGVTKIELTPELVDRLNFPVTAAGLKQWLGQRRFFLTRIFPESLASAGPGTKEPKALWKLEPNELVEKNIPVGKLHSCHHQKIRITGLEDLMTRDYSEVFKALLDSGIDTLDLCPGNHHHCATAIALEWLLAGGQSISCGFANHHNFPPLEEVLMGLKLSQPDLFTGDLSVLSELRDLYEKLSGQPVGKMKAIIGTDIFKVESGIHVDGVLKNPNTYEPFSPQSVGNQREIVLGKHSGRQSLLYKLNDSQLSESAAHSILKHLKSHCTQLGRNLSDRELRTLAREVQNDKQIYC</sequence>
<evidence type="ECO:0000313" key="4">
    <source>
        <dbReference type="Proteomes" id="UP000176244"/>
    </source>
</evidence>
<comment type="caution">
    <text evidence="3">The sequence shown here is derived from an EMBL/GenBank/DDBJ whole genome shotgun (WGS) entry which is preliminary data.</text>
</comment>
<feature type="domain" description="2-isopropylmalate synthase/homocitrate synthase post-catalytic" evidence="2">
    <location>
        <begin position="224"/>
        <end position="298"/>
    </location>
</feature>
<dbReference type="EC" id="2.3.3.13" evidence="3"/>
<gene>
    <name evidence="3" type="primary">leuA_2</name>
    <name evidence="3" type="ORF">ACWI_08670</name>
</gene>
<dbReference type="PANTHER" id="PTHR42880">
    <property type="entry name" value="HOMOCITRATE SYNTHASE"/>
    <property type="match status" value="1"/>
</dbReference>
<dbReference type="GO" id="GO:0003852">
    <property type="term" value="F:2-isopropylmalate synthase activity"/>
    <property type="evidence" value="ECO:0007669"/>
    <property type="project" value="UniProtKB-EC"/>
</dbReference>
<dbReference type="Gene3D" id="1.10.238.260">
    <property type="match status" value="1"/>
</dbReference>
<name>A0A1F2PLD9_9FIRM</name>
<evidence type="ECO:0000259" key="2">
    <source>
        <dbReference type="Pfam" id="PF22617"/>
    </source>
</evidence>
<dbReference type="InterPro" id="IPR054691">
    <property type="entry name" value="LeuA/HCS_post-cat"/>
</dbReference>
<dbReference type="EMBL" id="LKEU01000018">
    <property type="protein sequence ID" value="OFV71562.1"/>
    <property type="molecule type" value="Genomic_DNA"/>
</dbReference>
<protein>
    <submittedName>
        <fullName evidence="3">2-isopropylmalate synthase</fullName>
        <ecNumber evidence="3">2.3.3.13</ecNumber>
    </submittedName>
</protein>
<dbReference type="AlphaFoldDB" id="A0A1F2PLD9"/>
<reference evidence="3 4" key="1">
    <citation type="submission" date="2015-09" db="EMBL/GenBank/DDBJ databases">
        <title>Genome sequence of Acetobacterium wieringae DSM 1911.</title>
        <authorList>
            <person name="Poehlein A."/>
            <person name="Bengelsdorf F.R."/>
            <person name="Schiel-Bengelsdorf B."/>
            <person name="Duerre P."/>
            <person name="Daniel R."/>
        </authorList>
    </citation>
    <scope>NUCLEOTIDE SEQUENCE [LARGE SCALE GENOMIC DNA]</scope>
    <source>
        <strain evidence="3 4">DSM 1911</strain>
    </source>
</reference>
<keyword evidence="1 3" id="KW-0808">Transferase</keyword>
<proteinExistence type="predicted"/>
<dbReference type="STRING" id="52694.ACWI_08670"/>
<evidence type="ECO:0000313" key="3">
    <source>
        <dbReference type="EMBL" id="OFV71562.1"/>
    </source>
</evidence>
<dbReference type="RefSeq" id="WP_070370212.1">
    <property type="nucleotide sequence ID" value="NZ_LKEU01000018.1"/>
</dbReference>
<evidence type="ECO:0000256" key="1">
    <source>
        <dbReference type="ARBA" id="ARBA00022679"/>
    </source>
</evidence>
<keyword evidence="3" id="KW-0012">Acyltransferase</keyword>
<organism evidence="3 4">
    <name type="scientific">Acetobacterium wieringae</name>
    <dbReference type="NCBI Taxonomy" id="52694"/>
    <lineage>
        <taxon>Bacteria</taxon>
        <taxon>Bacillati</taxon>
        <taxon>Bacillota</taxon>
        <taxon>Clostridia</taxon>
        <taxon>Eubacteriales</taxon>
        <taxon>Eubacteriaceae</taxon>
        <taxon>Acetobacterium</taxon>
    </lineage>
</organism>
<dbReference type="PANTHER" id="PTHR42880:SF1">
    <property type="entry name" value="ISOPROPYLMALATE_HOMOCITRATE_CITRAMALATE SYNTHASE FAMILY PROTEIN"/>
    <property type="match status" value="1"/>
</dbReference>